<feature type="compositionally biased region" description="Basic residues" evidence="1">
    <location>
        <begin position="242"/>
        <end position="253"/>
    </location>
</feature>
<dbReference type="SUPFAM" id="SSF49899">
    <property type="entry name" value="Concanavalin A-like lectins/glucanases"/>
    <property type="match status" value="1"/>
</dbReference>
<evidence type="ECO:0000256" key="2">
    <source>
        <dbReference type="SAM" id="SignalP"/>
    </source>
</evidence>
<dbReference type="RefSeq" id="XP_033678068.1">
    <property type="nucleotide sequence ID" value="XM_033819571.1"/>
</dbReference>
<sequence>MHLLAFASALLLPALTHSLALSKRASTLIPKSCFDNTTIFESYFVYNYPWGGTTHNGGARMDKAHVALSPPGTLAITAEPVTGQPPATHGGKQIAINYLSGAIGAKQHFTIPKGGGLVFSGSFQATTTKGTWPAFWLTAVDGWPPEVDMAEWKGSGKISFNTFNTSSVLQWKDVTYSNPGAFHDIKCQVRDQGNGKDAQVKFWMDGTEVTTHYGKDYVGKPLYLVINLQMEGSSGSPGPKTSKYRHGKSKAED</sequence>
<organism evidence="4 5">
    <name type="scientific">Trematosphaeria pertusa</name>
    <dbReference type="NCBI Taxonomy" id="390896"/>
    <lineage>
        <taxon>Eukaryota</taxon>
        <taxon>Fungi</taxon>
        <taxon>Dikarya</taxon>
        <taxon>Ascomycota</taxon>
        <taxon>Pezizomycotina</taxon>
        <taxon>Dothideomycetes</taxon>
        <taxon>Pleosporomycetidae</taxon>
        <taxon>Pleosporales</taxon>
        <taxon>Massarineae</taxon>
        <taxon>Trematosphaeriaceae</taxon>
        <taxon>Trematosphaeria</taxon>
    </lineage>
</organism>
<accession>A0A6A6HXX3</accession>
<protein>
    <submittedName>
        <fullName evidence="4">Glycoside hydrolase family 16 protein</fullName>
    </submittedName>
</protein>
<feature type="chain" id="PRO_5025499627" evidence="2">
    <location>
        <begin position="19"/>
        <end position="253"/>
    </location>
</feature>
<keyword evidence="5" id="KW-1185">Reference proteome</keyword>
<feature type="region of interest" description="Disordered" evidence="1">
    <location>
        <begin position="233"/>
        <end position="253"/>
    </location>
</feature>
<evidence type="ECO:0000256" key="1">
    <source>
        <dbReference type="SAM" id="MobiDB-lite"/>
    </source>
</evidence>
<dbReference type="Gene3D" id="2.60.120.200">
    <property type="match status" value="1"/>
</dbReference>
<feature type="signal peptide" evidence="2">
    <location>
        <begin position="1"/>
        <end position="18"/>
    </location>
</feature>
<evidence type="ECO:0000259" key="3">
    <source>
        <dbReference type="PROSITE" id="PS51762"/>
    </source>
</evidence>
<feature type="domain" description="GH16" evidence="3">
    <location>
        <begin position="32"/>
        <end position="253"/>
    </location>
</feature>
<evidence type="ECO:0000313" key="4">
    <source>
        <dbReference type="EMBL" id="KAF2243064.1"/>
    </source>
</evidence>
<dbReference type="GO" id="GO:0005975">
    <property type="term" value="P:carbohydrate metabolic process"/>
    <property type="evidence" value="ECO:0007669"/>
    <property type="project" value="InterPro"/>
</dbReference>
<dbReference type="Proteomes" id="UP000800094">
    <property type="component" value="Unassembled WGS sequence"/>
</dbReference>
<keyword evidence="2" id="KW-0732">Signal</keyword>
<dbReference type="GO" id="GO:0004553">
    <property type="term" value="F:hydrolase activity, hydrolyzing O-glycosyl compounds"/>
    <property type="evidence" value="ECO:0007669"/>
    <property type="project" value="InterPro"/>
</dbReference>
<name>A0A6A6HXX3_9PLEO</name>
<dbReference type="GeneID" id="54572901"/>
<proteinExistence type="predicted"/>
<reference evidence="4" key="1">
    <citation type="journal article" date="2020" name="Stud. Mycol.">
        <title>101 Dothideomycetes genomes: a test case for predicting lifestyles and emergence of pathogens.</title>
        <authorList>
            <person name="Haridas S."/>
            <person name="Albert R."/>
            <person name="Binder M."/>
            <person name="Bloem J."/>
            <person name="Labutti K."/>
            <person name="Salamov A."/>
            <person name="Andreopoulos B."/>
            <person name="Baker S."/>
            <person name="Barry K."/>
            <person name="Bills G."/>
            <person name="Bluhm B."/>
            <person name="Cannon C."/>
            <person name="Castanera R."/>
            <person name="Culley D."/>
            <person name="Daum C."/>
            <person name="Ezra D."/>
            <person name="Gonzalez J."/>
            <person name="Henrissat B."/>
            <person name="Kuo A."/>
            <person name="Liang C."/>
            <person name="Lipzen A."/>
            <person name="Lutzoni F."/>
            <person name="Magnuson J."/>
            <person name="Mondo S."/>
            <person name="Nolan M."/>
            <person name="Ohm R."/>
            <person name="Pangilinan J."/>
            <person name="Park H.-J."/>
            <person name="Ramirez L."/>
            <person name="Alfaro M."/>
            <person name="Sun H."/>
            <person name="Tritt A."/>
            <person name="Yoshinaga Y."/>
            <person name="Zwiers L.-H."/>
            <person name="Turgeon B."/>
            <person name="Goodwin S."/>
            <person name="Spatafora J."/>
            <person name="Crous P."/>
            <person name="Grigoriev I."/>
        </authorList>
    </citation>
    <scope>NUCLEOTIDE SEQUENCE</scope>
    <source>
        <strain evidence="4">CBS 122368</strain>
    </source>
</reference>
<evidence type="ECO:0000313" key="5">
    <source>
        <dbReference type="Proteomes" id="UP000800094"/>
    </source>
</evidence>
<dbReference type="AlphaFoldDB" id="A0A6A6HXX3"/>
<gene>
    <name evidence="4" type="ORF">BU26DRAFT_125942</name>
</gene>
<keyword evidence="4" id="KW-0378">Hydrolase</keyword>
<dbReference type="EMBL" id="ML987206">
    <property type="protein sequence ID" value="KAF2243064.1"/>
    <property type="molecule type" value="Genomic_DNA"/>
</dbReference>
<dbReference type="OrthoDB" id="4524534at2759"/>
<dbReference type="InterPro" id="IPR013320">
    <property type="entry name" value="ConA-like_dom_sf"/>
</dbReference>
<dbReference type="InterPro" id="IPR000757">
    <property type="entry name" value="Beta-glucanase-like"/>
</dbReference>
<dbReference type="PROSITE" id="PS51762">
    <property type="entry name" value="GH16_2"/>
    <property type="match status" value="1"/>
</dbReference>